<feature type="transmembrane region" description="Helical" evidence="7">
    <location>
        <begin position="48"/>
        <end position="68"/>
    </location>
</feature>
<dbReference type="OrthoDB" id="117970at2157"/>
<dbReference type="HOGENOM" id="CLU_000960_28_3_2"/>
<dbReference type="eggNOG" id="arCOG00143">
    <property type="taxonomic scope" value="Archaea"/>
</dbReference>
<keyword evidence="3" id="KW-1003">Cell membrane</keyword>
<feature type="transmembrane region" description="Helical" evidence="7">
    <location>
        <begin position="335"/>
        <end position="355"/>
    </location>
</feature>
<feature type="transmembrane region" description="Helical" evidence="7">
    <location>
        <begin position="442"/>
        <end position="461"/>
    </location>
</feature>
<dbReference type="PROSITE" id="PS50850">
    <property type="entry name" value="MFS"/>
    <property type="match status" value="1"/>
</dbReference>
<evidence type="ECO:0000256" key="5">
    <source>
        <dbReference type="ARBA" id="ARBA00022989"/>
    </source>
</evidence>
<dbReference type="CDD" id="cd17321">
    <property type="entry name" value="MFS_MMR_MDR_like"/>
    <property type="match status" value="1"/>
</dbReference>
<evidence type="ECO:0000256" key="3">
    <source>
        <dbReference type="ARBA" id="ARBA00022475"/>
    </source>
</evidence>
<feature type="transmembrane region" description="Helical" evidence="7">
    <location>
        <begin position="80"/>
        <end position="99"/>
    </location>
</feature>
<feature type="transmembrane region" description="Helical" evidence="7">
    <location>
        <begin position="300"/>
        <end position="323"/>
    </location>
</feature>
<gene>
    <name evidence="9" type="ordered locus">Mpet_0660</name>
</gene>
<dbReference type="InterPro" id="IPR036259">
    <property type="entry name" value="MFS_trans_sf"/>
</dbReference>
<dbReference type="SUPFAM" id="SSF103473">
    <property type="entry name" value="MFS general substrate transporter"/>
    <property type="match status" value="1"/>
</dbReference>
<keyword evidence="4 7" id="KW-0812">Transmembrane</keyword>
<dbReference type="KEGG" id="mpi:Mpet_0660"/>
<feature type="transmembrane region" description="Helical" evidence="7">
    <location>
        <begin position="105"/>
        <end position="127"/>
    </location>
</feature>
<dbReference type="InterPro" id="IPR020846">
    <property type="entry name" value="MFS_dom"/>
</dbReference>
<accession>E1RI49</accession>
<name>E1RI49_METP4</name>
<evidence type="ECO:0000256" key="1">
    <source>
        <dbReference type="ARBA" id="ARBA00004651"/>
    </source>
</evidence>
<evidence type="ECO:0000256" key="2">
    <source>
        <dbReference type="ARBA" id="ARBA00022448"/>
    </source>
</evidence>
<evidence type="ECO:0000313" key="10">
    <source>
        <dbReference type="Proteomes" id="UP000006565"/>
    </source>
</evidence>
<dbReference type="GO" id="GO:0005886">
    <property type="term" value="C:plasma membrane"/>
    <property type="evidence" value="ECO:0007669"/>
    <property type="project" value="UniProtKB-SubCell"/>
</dbReference>
<organism evidence="9 10">
    <name type="scientific">Methanolacinia petrolearia (strain DSM 11571 / OCM 486 / SEBR 4847)</name>
    <name type="common">Methanoplanus petrolearius</name>
    <dbReference type="NCBI Taxonomy" id="679926"/>
    <lineage>
        <taxon>Archaea</taxon>
        <taxon>Methanobacteriati</taxon>
        <taxon>Methanobacteriota</taxon>
        <taxon>Stenosarchaea group</taxon>
        <taxon>Methanomicrobia</taxon>
        <taxon>Methanomicrobiales</taxon>
        <taxon>Methanomicrobiaceae</taxon>
        <taxon>Methanolacinia</taxon>
    </lineage>
</organism>
<dbReference type="EMBL" id="CP002117">
    <property type="protein sequence ID" value="ADN35434.1"/>
    <property type="molecule type" value="Genomic_DNA"/>
</dbReference>
<dbReference type="RefSeq" id="WP_013328612.1">
    <property type="nucleotide sequence ID" value="NC_014507.1"/>
</dbReference>
<dbReference type="PANTHER" id="PTHR42718">
    <property type="entry name" value="MAJOR FACILITATOR SUPERFAMILY MULTIDRUG TRANSPORTER MFSC"/>
    <property type="match status" value="1"/>
</dbReference>
<keyword evidence="5 7" id="KW-1133">Transmembrane helix</keyword>
<dbReference type="STRING" id="679926.Mpet_0660"/>
<feature type="transmembrane region" description="Helical" evidence="7">
    <location>
        <begin position="361"/>
        <end position="378"/>
    </location>
</feature>
<evidence type="ECO:0000259" key="8">
    <source>
        <dbReference type="PROSITE" id="PS50850"/>
    </source>
</evidence>
<evidence type="ECO:0000256" key="7">
    <source>
        <dbReference type="SAM" id="Phobius"/>
    </source>
</evidence>
<feature type="transmembrane region" description="Helical" evidence="7">
    <location>
        <begin position="139"/>
        <end position="160"/>
    </location>
</feature>
<reference evidence="9 10" key="1">
    <citation type="journal article" date="2010" name="Stand. Genomic Sci.">
        <title>Complete genome sequence of Methanoplanus petrolearius type strain (SEBR 4847).</title>
        <authorList>
            <person name="Brambilla E."/>
            <person name="Djao O.D."/>
            <person name="Daligault H."/>
            <person name="Lapidus A."/>
            <person name="Lucas S."/>
            <person name="Hammon N."/>
            <person name="Nolan M."/>
            <person name="Tice H."/>
            <person name="Cheng J.F."/>
            <person name="Han C."/>
            <person name="Tapia R."/>
            <person name="Goodwin L."/>
            <person name="Pitluck S."/>
            <person name="Liolios K."/>
            <person name="Ivanova N."/>
            <person name="Mavromatis K."/>
            <person name="Mikhailova N."/>
            <person name="Pati A."/>
            <person name="Chen A."/>
            <person name="Palaniappan K."/>
            <person name="Land M."/>
            <person name="Hauser L."/>
            <person name="Chang Y.J."/>
            <person name="Jeffries C.D."/>
            <person name="Rohde M."/>
            <person name="Spring S."/>
            <person name="Sikorski J."/>
            <person name="Goker M."/>
            <person name="Woyke T."/>
            <person name="Bristow J."/>
            <person name="Eisen J.A."/>
            <person name="Markowitz V."/>
            <person name="Hugenholtz P."/>
            <person name="Kyrpides N.C."/>
            <person name="Klenk H.P."/>
        </authorList>
    </citation>
    <scope>NUCLEOTIDE SEQUENCE [LARGE SCALE GENOMIC DNA]</scope>
    <source>
        <strain evidence="10">DSM 11571 / OCM 486 / SEBR 4847</strain>
    </source>
</reference>
<feature type="transmembrane region" description="Helical" evidence="7">
    <location>
        <begin position="399"/>
        <end position="422"/>
    </location>
</feature>
<dbReference type="AlphaFoldDB" id="E1RI49"/>
<dbReference type="Pfam" id="PF07690">
    <property type="entry name" value="MFS_1"/>
    <property type="match status" value="1"/>
</dbReference>
<evidence type="ECO:0000256" key="4">
    <source>
        <dbReference type="ARBA" id="ARBA00022692"/>
    </source>
</evidence>
<feature type="transmembrane region" description="Helical" evidence="7">
    <location>
        <begin position="166"/>
        <end position="188"/>
    </location>
</feature>
<dbReference type="PRINTS" id="PR01036">
    <property type="entry name" value="TCRTETB"/>
</dbReference>
<sequence>MNTSERKYLPHILILAVVGLGAFMDGLDGAIVNVALPYIAGNFHAEMGVASLVITVYLVALSGLMIIFGKVLSIAGIKKIYIAGIAIFTVASLLCALSWDITSLIIFRLIQGTGAAMIAPSAVATVAVHMPESERAKSLGIIAAASALAFAIGPVLGGLLTEFFSWHWIFLINLPIGVITIISAARILPGDIPHTNGKSGFDYAGAAVFFAAMAFLVIPLSFAGDKTMNWSSVGAFLAVSIILFALFVFIEKRAKDPLLKMHMFSDRNFSFATLAYTLFMAAYGGLLLLLPFYFEGVLKLSAAGAGMLLLVPSVVITITSPAGGYFADKHGAMKICSASSAIFLLSMVMISLFGIETTLPYILISLIIMGIGGGPFMSSGSSRIIEHADEENREIASGVMSTAIYFGSALGTALFTAISTFFSRAGEGENIQASGFLEGFEPAMYFGIVCCIIVLVLSIMVKDRKQSH</sequence>
<feature type="domain" description="Major facilitator superfamily (MFS) profile" evidence="8">
    <location>
        <begin position="14"/>
        <end position="465"/>
    </location>
</feature>
<dbReference type="NCBIfam" id="TIGR00711">
    <property type="entry name" value="efflux_EmrB"/>
    <property type="match status" value="1"/>
</dbReference>
<keyword evidence="10" id="KW-1185">Reference proteome</keyword>
<protein>
    <submittedName>
        <fullName evidence="9">Drug resistance transporter, EmrB/QacA subfamily</fullName>
    </submittedName>
</protein>
<comment type="subcellular location">
    <subcellularLocation>
        <location evidence="1">Cell membrane</location>
        <topology evidence="1">Multi-pass membrane protein</topology>
    </subcellularLocation>
</comment>
<dbReference type="Gene3D" id="1.20.1720.10">
    <property type="entry name" value="Multidrug resistance protein D"/>
    <property type="match status" value="1"/>
</dbReference>
<dbReference type="Proteomes" id="UP000006565">
    <property type="component" value="Chromosome"/>
</dbReference>
<dbReference type="Gene3D" id="1.20.1250.20">
    <property type="entry name" value="MFS general substrate transporter like domains"/>
    <property type="match status" value="1"/>
</dbReference>
<dbReference type="InterPro" id="IPR004638">
    <property type="entry name" value="EmrB-like"/>
</dbReference>
<proteinExistence type="predicted"/>
<dbReference type="GO" id="GO:0022857">
    <property type="term" value="F:transmembrane transporter activity"/>
    <property type="evidence" value="ECO:0007669"/>
    <property type="project" value="InterPro"/>
</dbReference>
<feature type="transmembrane region" description="Helical" evidence="7">
    <location>
        <begin position="200"/>
        <end position="222"/>
    </location>
</feature>
<dbReference type="GeneID" id="9743109"/>
<evidence type="ECO:0000256" key="6">
    <source>
        <dbReference type="ARBA" id="ARBA00023136"/>
    </source>
</evidence>
<evidence type="ECO:0000313" key="9">
    <source>
        <dbReference type="EMBL" id="ADN35434.1"/>
    </source>
</evidence>
<keyword evidence="2" id="KW-0813">Transport</keyword>
<feature type="transmembrane region" description="Helical" evidence="7">
    <location>
        <begin position="12"/>
        <end position="36"/>
    </location>
</feature>
<dbReference type="InterPro" id="IPR011701">
    <property type="entry name" value="MFS"/>
</dbReference>
<dbReference type="PANTHER" id="PTHR42718:SF46">
    <property type="entry name" value="BLR6921 PROTEIN"/>
    <property type="match status" value="1"/>
</dbReference>
<keyword evidence="6 7" id="KW-0472">Membrane</keyword>
<feature type="transmembrane region" description="Helical" evidence="7">
    <location>
        <begin position="228"/>
        <end position="250"/>
    </location>
</feature>
<feature type="transmembrane region" description="Helical" evidence="7">
    <location>
        <begin position="271"/>
        <end position="294"/>
    </location>
</feature>